<organism evidence="1 2">
    <name type="scientific">Methylobacterium radiodurans</name>
    <dbReference type="NCBI Taxonomy" id="2202828"/>
    <lineage>
        <taxon>Bacteria</taxon>
        <taxon>Pseudomonadati</taxon>
        <taxon>Pseudomonadota</taxon>
        <taxon>Alphaproteobacteria</taxon>
        <taxon>Hyphomicrobiales</taxon>
        <taxon>Methylobacteriaceae</taxon>
        <taxon>Methylobacterium</taxon>
    </lineage>
</organism>
<dbReference type="OrthoDB" id="8021030at2"/>
<accession>A0A2U8VP78</accession>
<dbReference type="AlphaFoldDB" id="A0A2U8VP78"/>
<dbReference type="Proteomes" id="UP000246058">
    <property type="component" value="Chromosome"/>
</dbReference>
<dbReference type="KEGG" id="meti:DK427_06520"/>
<name>A0A2U8VP78_9HYPH</name>
<keyword evidence="2" id="KW-1185">Reference proteome</keyword>
<dbReference type="RefSeq" id="WP_109950545.1">
    <property type="nucleotide sequence ID" value="NZ_CP029551.1"/>
</dbReference>
<gene>
    <name evidence="1" type="ORF">DK427_06520</name>
</gene>
<sequence length="97" mass="11377">MADRFGVDQAAILSRIFDRNAIRRQALLPPLNIRAVFEHEVETARWRAICDAHYAHVRAEVLARLRERHGLDFGNSAGGRWAVEFRTRRALHERFWL</sequence>
<evidence type="ECO:0000313" key="2">
    <source>
        <dbReference type="Proteomes" id="UP000246058"/>
    </source>
</evidence>
<protein>
    <submittedName>
        <fullName evidence="1">Uncharacterized protein</fullName>
    </submittedName>
</protein>
<reference evidence="1 2" key="1">
    <citation type="submission" date="2018-05" db="EMBL/GenBank/DDBJ databases">
        <title>Complete Genome Sequence of Methylobacterium sp. 17Sr1-43.</title>
        <authorList>
            <person name="Srinivasan S."/>
        </authorList>
    </citation>
    <scope>NUCLEOTIDE SEQUENCE [LARGE SCALE GENOMIC DNA]</scope>
    <source>
        <strain evidence="1 2">17Sr1-43</strain>
    </source>
</reference>
<evidence type="ECO:0000313" key="1">
    <source>
        <dbReference type="EMBL" id="AWN35424.1"/>
    </source>
</evidence>
<dbReference type="EMBL" id="CP029551">
    <property type="protein sequence ID" value="AWN35424.1"/>
    <property type="molecule type" value="Genomic_DNA"/>
</dbReference>
<proteinExistence type="predicted"/>